<dbReference type="InterPro" id="IPR033469">
    <property type="entry name" value="CYTH-like_dom_sf"/>
</dbReference>
<evidence type="ECO:0000313" key="2">
    <source>
        <dbReference type="EMBL" id="NHF58882.1"/>
    </source>
</evidence>
<name>A0A967ARY1_9FLAO</name>
<evidence type="ECO:0000259" key="1">
    <source>
        <dbReference type="PROSITE" id="PS51707"/>
    </source>
</evidence>
<dbReference type="PANTHER" id="PTHR40114:SF1">
    <property type="entry name" value="SLR0698 PROTEIN"/>
    <property type="match status" value="1"/>
</dbReference>
<accession>A0A967ARY1</accession>
<reference evidence="2" key="1">
    <citation type="submission" date="2019-07" db="EMBL/GenBank/DDBJ databases">
        <authorList>
            <person name="De-Chao Zhang Q."/>
        </authorList>
    </citation>
    <scope>NUCLEOTIDE SEQUENCE</scope>
    <source>
        <strain evidence="2">TP-CH-4</strain>
    </source>
</reference>
<comment type="caution">
    <text evidence="2">The sequence shown here is derived from an EMBL/GenBank/DDBJ whole genome shotgun (WGS) entry which is preliminary data.</text>
</comment>
<dbReference type="PANTHER" id="PTHR40114">
    <property type="entry name" value="SLR0698 PROTEIN"/>
    <property type="match status" value="1"/>
</dbReference>
<dbReference type="InterPro" id="IPR012042">
    <property type="entry name" value="NeuTTM/CthTTM-like"/>
</dbReference>
<dbReference type="EMBL" id="VIKU02000001">
    <property type="protein sequence ID" value="NHF58882.1"/>
    <property type="molecule type" value="Genomic_DNA"/>
</dbReference>
<dbReference type="SMART" id="SM01118">
    <property type="entry name" value="CYTH"/>
    <property type="match status" value="1"/>
</dbReference>
<reference evidence="2" key="2">
    <citation type="submission" date="2020-03" db="EMBL/GenBank/DDBJ databases">
        <title>Flavobacteriaceae bacterium strain TP-CH-4, a member of the family Flavobacteriaceae isolated from a deep-sea seamount.</title>
        <authorList>
            <person name="Zhang D.-C."/>
        </authorList>
    </citation>
    <scope>NUCLEOTIDE SEQUENCE</scope>
    <source>
        <strain evidence="2">TP-CH-4</strain>
    </source>
</reference>
<dbReference type="SUPFAM" id="SSF55154">
    <property type="entry name" value="CYTH-like phosphatases"/>
    <property type="match status" value="1"/>
</dbReference>
<protein>
    <submittedName>
        <fullName evidence="2">CYTH domain-containing protein</fullName>
    </submittedName>
</protein>
<dbReference type="InterPro" id="IPR023577">
    <property type="entry name" value="CYTH_domain"/>
</dbReference>
<keyword evidence="3" id="KW-1185">Reference proteome</keyword>
<dbReference type="RefSeq" id="WP_152573346.1">
    <property type="nucleotide sequence ID" value="NZ_VIKU02000001.1"/>
</dbReference>
<dbReference type="Gene3D" id="2.40.320.10">
    <property type="entry name" value="Hypothetical Protein Pfu-838710-001"/>
    <property type="match status" value="1"/>
</dbReference>
<feature type="domain" description="CYTH" evidence="1">
    <location>
        <begin position="1"/>
        <end position="149"/>
    </location>
</feature>
<dbReference type="PIRSF" id="PIRSF016487">
    <property type="entry name" value="CYTH_UCP016487"/>
    <property type="match status" value="1"/>
</dbReference>
<dbReference type="PROSITE" id="PS51707">
    <property type="entry name" value="CYTH"/>
    <property type="match status" value="1"/>
</dbReference>
<gene>
    <name evidence="2" type="ORF">FK220_005995</name>
</gene>
<dbReference type="AlphaFoldDB" id="A0A967ARY1"/>
<evidence type="ECO:0000313" key="3">
    <source>
        <dbReference type="Proteomes" id="UP000707206"/>
    </source>
</evidence>
<dbReference type="Proteomes" id="UP000707206">
    <property type="component" value="Unassembled WGS sequence"/>
</dbReference>
<dbReference type="Pfam" id="PF01928">
    <property type="entry name" value="CYTH"/>
    <property type="match status" value="1"/>
</dbReference>
<sequence>MIEIERKYLVTSDAYRGKAISKERIIQGFLNTHPERTVRVRIKGDKAYLTIKGKSNESGTSRYEWEQEMAITDAEKLLEICEEGRIDKIRYSVPFDNQIFEVDEFLGANDGLVIAEVELNNETEYFDKPDWLGKEVTGDIKYYNSQLGKQPFKTWK</sequence>
<dbReference type="CDD" id="cd07891">
    <property type="entry name" value="CYTH-like_CthTTM-like_1"/>
    <property type="match status" value="1"/>
</dbReference>
<proteinExistence type="predicted"/>
<organism evidence="2 3">
    <name type="scientific">Pelagihabitans pacificus</name>
    <dbReference type="NCBI Taxonomy" id="2696054"/>
    <lineage>
        <taxon>Bacteria</taxon>
        <taxon>Pseudomonadati</taxon>
        <taxon>Bacteroidota</taxon>
        <taxon>Flavobacteriia</taxon>
        <taxon>Flavobacteriales</taxon>
        <taxon>Flavobacteriaceae</taxon>
        <taxon>Pelagihabitans</taxon>
    </lineage>
</organism>